<proteinExistence type="predicted"/>
<gene>
    <name evidence="1" type="ORF">Ga0074115_1572</name>
    <name evidence="2" type="ORF">Ga0076813_10167</name>
</gene>
<dbReference type="RefSeq" id="WP_057957054.1">
    <property type="nucleotide sequence ID" value="NZ_KQ556989.1"/>
</dbReference>
<dbReference type="STRING" id="54398.Ga0074115_1572"/>
<dbReference type="OrthoDB" id="7027681at2"/>
<sequence length="130" mass="15108">MKFYDWQIDKIRSRLVAYRYKKGQNGRPRPWKGVLYDILMCPDTSHVFPEDGSLPEFKEEALRRFAAGTSVLTPDKLEDLRVFLVKEHFLKEKELDEAPYDVEEALALHGYLASNSDEARKLLTKLPGSY</sequence>
<dbReference type="EMBL" id="LMXI01000678">
    <property type="protein sequence ID" value="KRT56723.1"/>
    <property type="molecule type" value="Genomic_DNA"/>
</dbReference>
<reference evidence="3 4" key="1">
    <citation type="submission" date="2015-11" db="EMBL/GenBank/DDBJ databases">
        <title>The genome of Candidatus Endoriftia persephone in Ridgeia piscesae and population structure of the North Eastern Pacific vestimentiferan symbionts.</title>
        <authorList>
            <person name="Perez M."/>
            <person name="Juniper K.S."/>
        </authorList>
    </citation>
    <scope>NUCLEOTIDE SEQUENCE [LARGE SCALE GENOMIC DNA]</scope>
    <source>
        <strain evidence="2">Ind10</strain>
        <strain evidence="1">Ind11</strain>
    </source>
</reference>
<dbReference type="Proteomes" id="UP000051634">
    <property type="component" value="Unassembled WGS sequence"/>
</dbReference>
<evidence type="ECO:0000313" key="4">
    <source>
        <dbReference type="Proteomes" id="UP000051634"/>
    </source>
</evidence>
<accession>A0A0T5Z142</accession>
<dbReference type="Proteomes" id="UP000051276">
    <property type="component" value="Unassembled WGS sequence"/>
</dbReference>
<protein>
    <submittedName>
        <fullName evidence="1">Uncharacterized protein</fullName>
    </submittedName>
</protein>
<organism evidence="1 4">
    <name type="scientific">endosymbiont of Ridgeia piscesae</name>
    <dbReference type="NCBI Taxonomy" id="54398"/>
    <lineage>
        <taxon>Bacteria</taxon>
        <taxon>Pseudomonadati</taxon>
        <taxon>Pseudomonadota</taxon>
        <taxon>Gammaproteobacteria</taxon>
        <taxon>sulfur-oxidizing symbionts</taxon>
    </lineage>
</organism>
<keyword evidence="4" id="KW-1185">Reference proteome</keyword>
<evidence type="ECO:0000313" key="1">
    <source>
        <dbReference type="EMBL" id="KRT56572.1"/>
    </source>
</evidence>
<evidence type="ECO:0000313" key="2">
    <source>
        <dbReference type="EMBL" id="KRT56723.1"/>
    </source>
</evidence>
<comment type="caution">
    <text evidence="1">The sequence shown here is derived from an EMBL/GenBank/DDBJ whole genome shotgun (WGS) entry which is preliminary data.</text>
</comment>
<evidence type="ECO:0000313" key="3">
    <source>
        <dbReference type="Proteomes" id="UP000051276"/>
    </source>
</evidence>
<name>A0A0T5Z142_9GAMM</name>
<dbReference type="EMBL" id="LDXT01000040">
    <property type="protein sequence ID" value="KRT56572.1"/>
    <property type="molecule type" value="Genomic_DNA"/>
</dbReference>
<dbReference type="AlphaFoldDB" id="A0A0T5Z142"/>